<protein>
    <submittedName>
        <fullName evidence="10">Class I SAM-dependent rRNA methyltransferase</fullName>
    </submittedName>
</protein>
<dbReference type="InterPro" id="IPR019614">
    <property type="entry name" value="SAM-dep_methyl-trfase"/>
</dbReference>
<dbReference type="GO" id="GO:0003723">
    <property type="term" value="F:RNA binding"/>
    <property type="evidence" value="ECO:0007669"/>
    <property type="project" value="UniProtKB-KW"/>
</dbReference>
<evidence type="ECO:0000256" key="5">
    <source>
        <dbReference type="ARBA" id="ARBA00022679"/>
    </source>
</evidence>
<dbReference type="InterPro" id="IPR015947">
    <property type="entry name" value="PUA-like_sf"/>
</dbReference>
<name>A0A5C6RWX2_9FLAO</name>
<dbReference type="InterPro" id="IPR002478">
    <property type="entry name" value="PUA"/>
</dbReference>
<dbReference type="Proteomes" id="UP000321721">
    <property type="component" value="Unassembled WGS sequence"/>
</dbReference>
<evidence type="ECO:0000313" key="11">
    <source>
        <dbReference type="Proteomes" id="UP000321721"/>
    </source>
</evidence>
<evidence type="ECO:0000256" key="2">
    <source>
        <dbReference type="ARBA" id="ARBA00022490"/>
    </source>
</evidence>
<keyword evidence="3" id="KW-0698">rRNA processing</keyword>
<dbReference type="AlphaFoldDB" id="A0A5C6RWX2"/>
<evidence type="ECO:0000256" key="8">
    <source>
        <dbReference type="ARBA" id="ARBA00038091"/>
    </source>
</evidence>
<dbReference type="PANTHER" id="PTHR42873:SF1">
    <property type="entry name" value="S-ADENOSYLMETHIONINE-DEPENDENT METHYLTRANSFERASE DOMAIN-CONTAINING PROTEIN"/>
    <property type="match status" value="1"/>
</dbReference>
<dbReference type="Gene3D" id="3.30.750.80">
    <property type="entry name" value="RNA methyltransferase domain (HRMD) like"/>
    <property type="match status" value="1"/>
</dbReference>
<accession>A0A5C6RWX2</accession>
<dbReference type="Pfam" id="PF17785">
    <property type="entry name" value="PUA_3"/>
    <property type="match status" value="1"/>
</dbReference>
<comment type="caution">
    <text evidence="10">The sequence shown here is derived from an EMBL/GenBank/DDBJ whole genome shotgun (WGS) entry which is preliminary data.</text>
</comment>
<evidence type="ECO:0000313" key="10">
    <source>
        <dbReference type="EMBL" id="TXB66110.1"/>
    </source>
</evidence>
<keyword evidence="7" id="KW-0694">RNA-binding</keyword>
<dbReference type="InterPro" id="IPR041532">
    <property type="entry name" value="RlmI-like_PUA"/>
</dbReference>
<dbReference type="Gene3D" id="2.30.130.10">
    <property type="entry name" value="PUA domain"/>
    <property type="match status" value="1"/>
</dbReference>
<dbReference type="PANTHER" id="PTHR42873">
    <property type="entry name" value="RIBOSOMAL RNA LARGE SUBUNIT METHYLTRANSFERASE"/>
    <property type="match status" value="1"/>
</dbReference>
<dbReference type="SUPFAM" id="SSF88697">
    <property type="entry name" value="PUA domain-like"/>
    <property type="match status" value="1"/>
</dbReference>
<proteinExistence type="inferred from homology"/>
<dbReference type="GO" id="GO:0006364">
    <property type="term" value="P:rRNA processing"/>
    <property type="evidence" value="ECO:0007669"/>
    <property type="project" value="UniProtKB-KW"/>
</dbReference>
<dbReference type="SMART" id="SM00359">
    <property type="entry name" value="PUA"/>
    <property type="match status" value="1"/>
</dbReference>
<comment type="similarity">
    <text evidence="8">Belongs to the methyltransferase superfamily. RlmI family.</text>
</comment>
<dbReference type="OrthoDB" id="9805492at2"/>
<comment type="subcellular location">
    <subcellularLocation>
        <location evidence="1">Cytoplasm</location>
    </subcellularLocation>
</comment>
<dbReference type="EMBL" id="VOOS01000002">
    <property type="protein sequence ID" value="TXB66110.1"/>
    <property type="molecule type" value="Genomic_DNA"/>
</dbReference>
<gene>
    <name evidence="10" type="ORF">FRY74_05940</name>
</gene>
<evidence type="ECO:0000259" key="9">
    <source>
        <dbReference type="SMART" id="SM00359"/>
    </source>
</evidence>
<dbReference type="CDD" id="cd11572">
    <property type="entry name" value="RlmI_M_like"/>
    <property type="match status" value="1"/>
</dbReference>
<keyword evidence="4 10" id="KW-0489">Methyltransferase</keyword>
<dbReference type="Gene3D" id="3.40.50.150">
    <property type="entry name" value="Vaccinia Virus protein VP39"/>
    <property type="match status" value="1"/>
</dbReference>
<keyword evidence="2" id="KW-0963">Cytoplasm</keyword>
<dbReference type="CDD" id="cd02440">
    <property type="entry name" value="AdoMet_MTases"/>
    <property type="match status" value="1"/>
</dbReference>
<dbReference type="GO" id="GO:0008168">
    <property type="term" value="F:methyltransferase activity"/>
    <property type="evidence" value="ECO:0007669"/>
    <property type="project" value="UniProtKB-KW"/>
</dbReference>
<keyword evidence="6" id="KW-0949">S-adenosyl-L-methionine</keyword>
<dbReference type="SUPFAM" id="SSF53335">
    <property type="entry name" value="S-adenosyl-L-methionine-dependent methyltransferases"/>
    <property type="match status" value="1"/>
</dbReference>
<dbReference type="InterPro" id="IPR029063">
    <property type="entry name" value="SAM-dependent_MTases_sf"/>
</dbReference>
<sequence>MELKSIVLNRDKDKSLERKHPWVFSGAINKIISDTGEAPKEGELVEVVNAKNKFLALGYFSDATIAVRVISFEKTVINQNFWTKKVQSAFNVRESLGLTENPTTNMYRLMHAEGDGVPGLIIDFYNGTAVIQAHTLSIYNNISFIVEALKKVYGEKLIAIYNKSAESLAKQTDLKVENEYVYQNGEVNLIGTEYDCDFNLDWINGQKTGFFLDQRENRKLIGEFSNKKKVLNTFCYSGGFSISALKAGAKEVHSVDSSQKAIDLTDANVKLNKLKKHKSFTSDTLDYLKDNTIDYDVIILDPPAYAKNQKAKHNAVQGYKRLNAMALKQIKPGGILFTFSCSQAVNRKLFYDTITAAAIEVGRNIRVLHHLSQPADHPVNIYHPEGEYLKGLVLYVE</sequence>
<dbReference type="PROSITE" id="PS50890">
    <property type="entry name" value="PUA"/>
    <property type="match status" value="1"/>
</dbReference>
<keyword evidence="5 10" id="KW-0808">Transferase</keyword>
<dbReference type="GO" id="GO:0005737">
    <property type="term" value="C:cytoplasm"/>
    <property type="evidence" value="ECO:0007669"/>
    <property type="project" value="UniProtKB-SubCell"/>
</dbReference>
<dbReference type="RefSeq" id="WP_147099574.1">
    <property type="nucleotide sequence ID" value="NZ_VOOS01000002.1"/>
</dbReference>
<evidence type="ECO:0000256" key="1">
    <source>
        <dbReference type="ARBA" id="ARBA00004496"/>
    </source>
</evidence>
<reference evidence="10 11" key="1">
    <citation type="submission" date="2019-08" db="EMBL/GenBank/DDBJ databases">
        <title>Genome of Vicingus serpentipes NCIMB 15042.</title>
        <authorList>
            <person name="Bowman J.P."/>
        </authorList>
    </citation>
    <scope>NUCLEOTIDE SEQUENCE [LARGE SCALE GENOMIC DNA]</scope>
    <source>
        <strain evidence="10 11">NCIMB 15042</strain>
    </source>
</reference>
<keyword evidence="11" id="KW-1185">Reference proteome</keyword>
<feature type="domain" description="PUA" evidence="9">
    <location>
        <begin position="4"/>
        <end position="91"/>
    </location>
</feature>
<dbReference type="GO" id="GO:0032259">
    <property type="term" value="P:methylation"/>
    <property type="evidence" value="ECO:0007669"/>
    <property type="project" value="UniProtKB-KW"/>
</dbReference>
<organism evidence="10 11">
    <name type="scientific">Vicingus serpentipes</name>
    <dbReference type="NCBI Taxonomy" id="1926625"/>
    <lineage>
        <taxon>Bacteria</taxon>
        <taxon>Pseudomonadati</taxon>
        <taxon>Bacteroidota</taxon>
        <taxon>Flavobacteriia</taxon>
        <taxon>Flavobacteriales</taxon>
        <taxon>Vicingaceae</taxon>
        <taxon>Vicingus</taxon>
    </lineage>
</organism>
<evidence type="ECO:0000256" key="6">
    <source>
        <dbReference type="ARBA" id="ARBA00022691"/>
    </source>
</evidence>
<dbReference type="InterPro" id="IPR036974">
    <property type="entry name" value="PUA_sf"/>
</dbReference>
<evidence type="ECO:0000256" key="4">
    <source>
        <dbReference type="ARBA" id="ARBA00022603"/>
    </source>
</evidence>
<evidence type="ECO:0000256" key="7">
    <source>
        <dbReference type="ARBA" id="ARBA00022884"/>
    </source>
</evidence>
<dbReference type="CDD" id="cd21153">
    <property type="entry name" value="PUA_RlmI"/>
    <property type="match status" value="1"/>
</dbReference>
<dbReference type="Pfam" id="PF10672">
    <property type="entry name" value="Methyltrans_SAM"/>
    <property type="match status" value="1"/>
</dbReference>
<evidence type="ECO:0000256" key="3">
    <source>
        <dbReference type="ARBA" id="ARBA00022552"/>
    </source>
</evidence>